<evidence type="ECO:0000256" key="2">
    <source>
        <dbReference type="ARBA" id="ARBA00023125"/>
    </source>
</evidence>
<feature type="domain" description="HTH araC/xylS-type" evidence="5">
    <location>
        <begin position="260"/>
        <end position="360"/>
    </location>
</feature>
<dbReference type="EMBL" id="BAABHD010000084">
    <property type="protein sequence ID" value="GAA4470963.1"/>
    <property type="molecule type" value="Genomic_DNA"/>
</dbReference>
<dbReference type="InterPro" id="IPR009057">
    <property type="entry name" value="Homeodomain-like_sf"/>
</dbReference>
<dbReference type="PRINTS" id="PR00032">
    <property type="entry name" value="HTHARAC"/>
</dbReference>
<evidence type="ECO:0000259" key="5">
    <source>
        <dbReference type="PROSITE" id="PS01124"/>
    </source>
</evidence>
<feature type="transmembrane region" description="Helical" evidence="4">
    <location>
        <begin position="213"/>
        <end position="230"/>
    </location>
</feature>
<dbReference type="Pfam" id="PF12833">
    <property type="entry name" value="HTH_18"/>
    <property type="match status" value="1"/>
</dbReference>
<dbReference type="PANTHER" id="PTHR43280">
    <property type="entry name" value="ARAC-FAMILY TRANSCRIPTIONAL REGULATOR"/>
    <property type="match status" value="1"/>
</dbReference>
<keyword evidence="1" id="KW-0805">Transcription regulation</keyword>
<feature type="transmembrane region" description="Helical" evidence="4">
    <location>
        <begin position="68"/>
        <end position="90"/>
    </location>
</feature>
<keyword evidence="2" id="KW-0238">DNA-binding</keyword>
<evidence type="ECO:0000256" key="1">
    <source>
        <dbReference type="ARBA" id="ARBA00023015"/>
    </source>
</evidence>
<dbReference type="InterPro" id="IPR018062">
    <property type="entry name" value="HTH_AraC-typ_CS"/>
</dbReference>
<protein>
    <recommendedName>
        <fullName evidence="5">HTH araC/xylS-type domain-containing protein</fullName>
    </recommendedName>
</protein>
<evidence type="ECO:0000313" key="7">
    <source>
        <dbReference type="Proteomes" id="UP001501175"/>
    </source>
</evidence>
<proteinExistence type="predicted"/>
<dbReference type="InterPro" id="IPR020449">
    <property type="entry name" value="Tscrpt_reg_AraC-type_HTH"/>
</dbReference>
<keyword evidence="3" id="KW-0804">Transcription</keyword>
<dbReference type="PROSITE" id="PS00041">
    <property type="entry name" value="HTH_ARAC_FAMILY_1"/>
    <property type="match status" value="1"/>
</dbReference>
<sequence length="374" mass="42636">MPTVPSFITYLYLAGAVQGFFLALLIGLKKSENQLANRLLAILVFVFSYNTLYYYLTYNHLLDQFPHLLKTSSGAFLLFGPLIYLYVYYFSNPQPAFQRRHLVHFIPWALLILYALPVLLRSAEGKRVFIRHEEQINGVYPFDPVMLGTDVLMTALLIYYGLAIYRLSQQAPSEAAGYLRRIWVFYLLFAIGAWVYRVGVSLGLGYFTLAGHGVRLFIAVAIYALAYTAFNHPDTLYRKSRKPKYQKSPLTSNDLDLLVNRLTGYIQQEKPYLSPEFNLDQLASALNVPPQYASQVINNRMGQTFSDYVNGLRVEEAKRLLAGDDKVLAVAFDSGFNNKVSFNNAFKKATGLTPSEYRQQLKKMSEKEVKPDQN</sequence>
<keyword evidence="4" id="KW-1133">Transmembrane helix</keyword>
<keyword evidence="7" id="KW-1185">Reference proteome</keyword>
<evidence type="ECO:0000313" key="6">
    <source>
        <dbReference type="EMBL" id="GAA4470963.1"/>
    </source>
</evidence>
<reference evidence="7" key="1">
    <citation type="journal article" date="2019" name="Int. J. Syst. Evol. Microbiol.">
        <title>The Global Catalogue of Microorganisms (GCM) 10K type strain sequencing project: providing services to taxonomists for standard genome sequencing and annotation.</title>
        <authorList>
            <consortium name="The Broad Institute Genomics Platform"/>
            <consortium name="The Broad Institute Genome Sequencing Center for Infectious Disease"/>
            <person name="Wu L."/>
            <person name="Ma J."/>
        </authorList>
    </citation>
    <scope>NUCLEOTIDE SEQUENCE [LARGE SCALE GENOMIC DNA]</scope>
    <source>
        <strain evidence="7">JCM 17927</strain>
    </source>
</reference>
<dbReference type="SUPFAM" id="SSF46689">
    <property type="entry name" value="Homeodomain-like"/>
    <property type="match status" value="1"/>
</dbReference>
<comment type="caution">
    <text evidence="6">The sequence shown here is derived from an EMBL/GenBank/DDBJ whole genome shotgun (WGS) entry which is preliminary data.</text>
</comment>
<accession>A0ABP8NQ82</accession>
<gene>
    <name evidence="6" type="ORF">GCM10023189_60640</name>
</gene>
<keyword evidence="4" id="KW-0472">Membrane</keyword>
<feature type="transmembrane region" description="Helical" evidence="4">
    <location>
        <begin position="6"/>
        <end position="27"/>
    </location>
</feature>
<evidence type="ECO:0000256" key="4">
    <source>
        <dbReference type="SAM" id="Phobius"/>
    </source>
</evidence>
<dbReference type="Gene3D" id="1.10.10.60">
    <property type="entry name" value="Homeodomain-like"/>
    <property type="match status" value="2"/>
</dbReference>
<dbReference type="SMART" id="SM00342">
    <property type="entry name" value="HTH_ARAC"/>
    <property type="match status" value="1"/>
</dbReference>
<dbReference type="PROSITE" id="PS01124">
    <property type="entry name" value="HTH_ARAC_FAMILY_2"/>
    <property type="match status" value="1"/>
</dbReference>
<keyword evidence="4" id="KW-0812">Transmembrane</keyword>
<dbReference type="Proteomes" id="UP001501175">
    <property type="component" value="Unassembled WGS sequence"/>
</dbReference>
<name>A0ABP8NQ82_9BACT</name>
<evidence type="ECO:0000256" key="3">
    <source>
        <dbReference type="ARBA" id="ARBA00023163"/>
    </source>
</evidence>
<feature type="transmembrane region" description="Helical" evidence="4">
    <location>
        <begin position="140"/>
        <end position="162"/>
    </location>
</feature>
<feature type="transmembrane region" description="Helical" evidence="4">
    <location>
        <begin position="102"/>
        <end position="120"/>
    </location>
</feature>
<dbReference type="InterPro" id="IPR018060">
    <property type="entry name" value="HTH_AraC"/>
</dbReference>
<organism evidence="6 7">
    <name type="scientific">Nibrella saemangeumensis</name>
    <dbReference type="NCBI Taxonomy" id="1084526"/>
    <lineage>
        <taxon>Bacteria</taxon>
        <taxon>Pseudomonadati</taxon>
        <taxon>Bacteroidota</taxon>
        <taxon>Cytophagia</taxon>
        <taxon>Cytophagales</taxon>
        <taxon>Spirosomataceae</taxon>
        <taxon>Nibrella</taxon>
    </lineage>
</organism>
<feature type="transmembrane region" description="Helical" evidence="4">
    <location>
        <begin position="183"/>
        <end position="207"/>
    </location>
</feature>
<dbReference type="RefSeq" id="WP_345250332.1">
    <property type="nucleotide sequence ID" value="NZ_BAABHD010000084.1"/>
</dbReference>
<feature type="transmembrane region" description="Helical" evidence="4">
    <location>
        <begin position="39"/>
        <end position="56"/>
    </location>
</feature>
<dbReference type="PANTHER" id="PTHR43280:SF2">
    <property type="entry name" value="HTH-TYPE TRANSCRIPTIONAL REGULATOR EXSA"/>
    <property type="match status" value="1"/>
</dbReference>